<organism evidence="1 2">
    <name type="scientific">Rickettsia akari (strain Hartford)</name>
    <dbReference type="NCBI Taxonomy" id="293614"/>
    <lineage>
        <taxon>Bacteria</taxon>
        <taxon>Pseudomonadati</taxon>
        <taxon>Pseudomonadota</taxon>
        <taxon>Alphaproteobacteria</taxon>
        <taxon>Rickettsiales</taxon>
        <taxon>Rickettsiaceae</taxon>
        <taxon>Rickettsieae</taxon>
        <taxon>Rickettsia</taxon>
        <taxon>spotted fever group</taxon>
    </lineage>
</organism>
<dbReference type="STRING" id="293614.A1C_01430"/>
<dbReference type="EMBL" id="CP000847">
    <property type="protein sequence ID" value="ABV74604.1"/>
    <property type="molecule type" value="Genomic_DNA"/>
</dbReference>
<dbReference type="AlphaFoldDB" id="A8GMH9"/>
<name>A8GMH9_RICAH</name>
<dbReference type="HOGENOM" id="CLU_155901_0_0_5"/>
<dbReference type="KEGG" id="rak:A1C_01430"/>
<gene>
    <name evidence="1" type="ordered locus">A1C_01430</name>
</gene>
<evidence type="ECO:0000313" key="2">
    <source>
        <dbReference type="Proteomes" id="UP000006830"/>
    </source>
</evidence>
<dbReference type="Proteomes" id="UP000006830">
    <property type="component" value="Chromosome"/>
</dbReference>
<keyword evidence="2" id="KW-1185">Reference proteome</keyword>
<evidence type="ECO:0000313" key="1">
    <source>
        <dbReference type="EMBL" id="ABV74604.1"/>
    </source>
</evidence>
<reference evidence="1" key="1">
    <citation type="submission" date="2007-09" db="EMBL/GenBank/DDBJ databases">
        <title>Complete Genome Sequence of Rickettsia akari.</title>
        <authorList>
            <person name="Madan A."/>
            <person name="Fahey J."/>
            <person name="Helton E."/>
            <person name="Ketteman M."/>
            <person name="Madan A."/>
            <person name="Rodrigues S."/>
            <person name="Sanchez A."/>
            <person name="Whiting M."/>
            <person name="Dasch G."/>
            <person name="Eremeeva M."/>
        </authorList>
    </citation>
    <scope>NUCLEOTIDE SEQUENCE</scope>
    <source>
        <strain evidence="1">Hartford</strain>
    </source>
</reference>
<proteinExistence type="predicted"/>
<protein>
    <submittedName>
        <fullName evidence="1">Uncharacterized protein</fullName>
    </submittedName>
</protein>
<dbReference type="RefSeq" id="WP_012013474.1">
    <property type="nucleotide sequence ID" value="NC_009881.1"/>
</dbReference>
<sequence length="107" mass="12285">MNFYNILAVTKANLMDSTTDLALTRISENEITDQIQKAFSKVLSSEQDRNANRITTLYDKKVIWTLVSSINSKNLLKKFDELKNQNRIADLDGIKYAIDKLKKSENN</sequence>
<accession>A8GMH9</accession>